<evidence type="ECO:0000256" key="3">
    <source>
        <dbReference type="PIRSR" id="PIRSR018774-1"/>
    </source>
</evidence>
<dbReference type="SUPFAM" id="SSF56235">
    <property type="entry name" value="N-terminal nucleophile aminohydrolases (Ntn hydrolases)"/>
    <property type="match status" value="1"/>
</dbReference>
<evidence type="ECO:0000259" key="4">
    <source>
        <dbReference type="PROSITE" id="PS51278"/>
    </source>
</evidence>
<keyword evidence="2 5" id="KW-0315">Glutamine amidotransferase</keyword>
<evidence type="ECO:0000313" key="5">
    <source>
        <dbReference type="EMBL" id="AGW14471.1"/>
    </source>
</evidence>
<dbReference type="Proteomes" id="UP000016587">
    <property type="component" value="Chromosome"/>
</dbReference>
<evidence type="ECO:0000256" key="1">
    <source>
        <dbReference type="ARBA" id="ARBA00022679"/>
    </source>
</evidence>
<keyword evidence="1 5" id="KW-0808">Transferase</keyword>
<protein>
    <submittedName>
        <fullName evidence="5">Putative glutamine amidotransferase</fullName>
    </submittedName>
</protein>
<dbReference type="EMBL" id="CP006585">
    <property type="protein sequence ID" value="AGW14471.1"/>
    <property type="molecule type" value="Genomic_DNA"/>
</dbReference>
<dbReference type="PROSITE" id="PS51278">
    <property type="entry name" value="GATASE_TYPE_2"/>
    <property type="match status" value="1"/>
</dbReference>
<reference evidence="5 6" key="1">
    <citation type="journal article" date="2013" name="J. Bacteriol.">
        <title>Roles of HynAB and Ech, the only two hydrogenases found in the model sulfate reducer Desulfovibrio gigas.</title>
        <authorList>
            <person name="Morais-Silva F.O."/>
            <person name="Santos C.I."/>
            <person name="Rodrigues R."/>
            <person name="Pereira I.A."/>
            <person name="Rodrigues-Pousada C."/>
        </authorList>
    </citation>
    <scope>NUCLEOTIDE SEQUENCE [LARGE SCALE GENOMIC DNA]</scope>
    <source>
        <strain evidence="6">ATCC 19364 / DSM 1382 / NCIMB 9332 / VKM B-1759</strain>
    </source>
</reference>
<dbReference type="InterPro" id="IPR029055">
    <property type="entry name" value="Ntn_hydrolases_N"/>
</dbReference>
<proteinExistence type="predicted"/>
<dbReference type="OrthoDB" id="9770094at2"/>
<feature type="active site" description="For GATase activity" evidence="3">
    <location>
        <position position="17"/>
    </location>
</feature>
<name>T2GEB6_MEGG1</name>
<keyword evidence="6" id="KW-1185">Reference proteome</keyword>
<sequence>MKAPARFWDFNKDISGCGVFGVLHKKRGPIGGDMPIKAMCTMHDRGNGQGGGFAAYGIYPEFKDCYAFHMLCETQEGLDNAEAVIKTFFDIKESQPIPTRRTLAIKNPPIVWRFFLTPKADRPKWKDATEADYIVSVVMHINKDVKDAFVLSSGKDMGAFKGVGFPEDIADFFRLDEYKGYIWTGHNRFPTNSQAWWGGAHPFTLLDWAIVHNGEISSYGINRRYLAQHDYLCTLHTDTEVVAYLLDMLTRKHKLSLRMASYIFAPPFWDEIDRMPLAQQEAFRALRMVYGPAMLNGPFAILVTNNTTMMGLNDRVKLRPLLVAEKDDMVFMSSEESSIREVQRDLDRIWAPKAGEPVIAEVEA</sequence>
<dbReference type="eggNOG" id="COG0067">
    <property type="taxonomic scope" value="Bacteria"/>
</dbReference>
<dbReference type="PATRIC" id="fig|1121448.10.peg.2701"/>
<dbReference type="GO" id="GO:0016740">
    <property type="term" value="F:transferase activity"/>
    <property type="evidence" value="ECO:0007669"/>
    <property type="project" value="UniProtKB-KW"/>
</dbReference>
<reference evidence="6" key="2">
    <citation type="submission" date="2013-07" db="EMBL/GenBank/DDBJ databases">
        <authorList>
            <person name="Morais-Silva F.O."/>
            <person name="Rezende A.M."/>
            <person name="Pimentel C."/>
            <person name="Resende D.M."/>
            <person name="Santos C.I."/>
            <person name="Clemente C."/>
            <person name="de Oliveira L.M."/>
            <person name="da Silva S.M."/>
            <person name="Costa D.A."/>
            <person name="Varela-Raposo A."/>
            <person name="Horacio E.C.A."/>
            <person name="Matos M."/>
            <person name="Flores O."/>
            <person name="Ruiz J.C."/>
            <person name="Rodrigues-Pousada C."/>
        </authorList>
    </citation>
    <scope>NUCLEOTIDE SEQUENCE [LARGE SCALE GENOMIC DNA]</scope>
    <source>
        <strain evidence="6">ATCC 19364 / DSM 1382 / NCIMB 9332 / VKM B-1759</strain>
    </source>
</reference>
<dbReference type="PIRSF" id="PIRSF018774">
    <property type="entry name" value="GOGAT_lg_dom1"/>
    <property type="match status" value="1"/>
</dbReference>
<dbReference type="CDD" id="cd01907">
    <property type="entry name" value="GlxB"/>
    <property type="match status" value="1"/>
</dbReference>
<dbReference type="STRING" id="1121448.DGI_2740"/>
<dbReference type="KEGG" id="dgg:DGI_2740"/>
<dbReference type="PANTHER" id="PTHR11907">
    <property type="entry name" value="AMIDOPHOSPHORIBOSYLTRANSFERASE"/>
    <property type="match status" value="1"/>
</dbReference>
<dbReference type="HOGENOM" id="CLU_061941_0_0_7"/>
<dbReference type="AlphaFoldDB" id="T2GEB6"/>
<organism evidence="5 6">
    <name type="scientific">Megalodesulfovibrio gigas (strain ATCC 19364 / DSM 1382 / NCIMB 9332 / VKM B-1759)</name>
    <name type="common">Desulfovibrio gigas</name>
    <dbReference type="NCBI Taxonomy" id="1121448"/>
    <lineage>
        <taxon>Bacteria</taxon>
        <taxon>Pseudomonadati</taxon>
        <taxon>Thermodesulfobacteriota</taxon>
        <taxon>Desulfovibrionia</taxon>
        <taxon>Desulfovibrionales</taxon>
        <taxon>Desulfovibrionaceae</taxon>
        <taxon>Megalodesulfovibrio</taxon>
    </lineage>
</organism>
<gene>
    <name evidence="5" type="ORF">DGI_2740</name>
</gene>
<evidence type="ECO:0000313" key="6">
    <source>
        <dbReference type="Proteomes" id="UP000016587"/>
    </source>
</evidence>
<dbReference type="InterPro" id="IPR017932">
    <property type="entry name" value="GATase_2_dom"/>
</dbReference>
<accession>T2GEB6</accession>
<dbReference type="Pfam" id="PF00310">
    <property type="entry name" value="GATase_2"/>
    <property type="match status" value="1"/>
</dbReference>
<feature type="domain" description="Glutamine amidotransferase type-2" evidence="4">
    <location>
        <begin position="17"/>
        <end position="363"/>
    </location>
</feature>
<dbReference type="InterPro" id="IPR012375">
    <property type="entry name" value="Glu_synth_lsu_1"/>
</dbReference>
<dbReference type="RefSeq" id="WP_021761493.1">
    <property type="nucleotide sequence ID" value="NC_022444.1"/>
</dbReference>
<dbReference type="Gene3D" id="3.60.20.10">
    <property type="entry name" value="Glutamine Phosphoribosylpyrophosphate, subunit 1, domain 1"/>
    <property type="match status" value="1"/>
</dbReference>
<evidence type="ECO:0000256" key="2">
    <source>
        <dbReference type="ARBA" id="ARBA00022962"/>
    </source>
</evidence>